<dbReference type="AlphaFoldDB" id="A0A6H5G5S9"/>
<comment type="subcellular location">
    <subcellularLocation>
        <location evidence="1">Membrane</location>
        <topology evidence="1">Multi-pass membrane protein</topology>
    </subcellularLocation>
</comment>
<gene>
    <name evidence="5" type="ORF">NTEN_LOCUS3862</name>
</gene>
<sequence>MQFPGYAVGTDDPQCRTHTELRRTHLRCRKSSRGLRGTLLLCATLNAIGSLLKAYAIGKGDFALQFVGQTSVGICQALVIAAPPRIASVWFGPSEVSTASSIGVLGFQYCVLSVIGWRGFGLSDSTVRDPGRRRRRNGTGPGNNQFYPGRTISLCTSYDDYLMLKETQAASASLCPLPGCAAFWYLAGFLTKPNYSKITSRRLQFSDMIIDGRAVLAIVLTIINVAISELQIAPPSSESSCGPKYDVSSFVSVINLQFCTIVEIGQGYCSLFVEFRADSSSDDLSGGDRRNLSGHLRVFRVQDLGAVQSPSEESEAVRVRIRGGAEDERFANVQGPQASVQSDGAGERSDDRTVRLFQTVRPTDTLPRCRVSDLLPRTDAELCLHDSQRLRRLRLPCQELRRAGHGALRFPMPGRTSVLRGSQYRLVQVIQGPSAEHCLLQYRPPIADRLASA</sequence>
<keyword evidence="6" id="KW-1185">Reference proteome</keyword>
<evidence type="ECO:0000256" key="4">
    <source>
        <dbReference type="ARBA" id="ARBA00023136"/>
    </source>
</evidence>
<dbReference type="OrthoDB" id="422206at2759"/>
<dbReference type="PANTHER" id="PTHR10924">
    <property type="entry name" value="MAJOR FACILITATOR SUPERFAMILY PROTEIN-RELATED"/>
    <property type="match status" value="1"/>
</dbReference>
<evidence type="ECO:0000256" key="3">
    <source>
        <dbReference type="ARBA" id="ARBA00022989"/>
    </source>
</evidence>
<keyword evidence="3" id="KW-1133">Transmembrane helix</keyword>
<dbReference type="GO" id="GO:0020037">
    <property type="term" value="F:heme binding"/>
    <property type="evidence" value="ECO:0007669"/>
    <property type="project" value="TreeGrafter"/>
</dbReference>
<accession>A0A6H5G5S9</accession>
<dbReference type="GO" id="GO:0097037">
    <property type="term" value="P:heme export"/>
    <property type="evidence" value="ECO:0007669"/>
    <property type="project" value="TreeGrafter"/>
</dbReference>
<dbReference type="SUPFAM" id="SSF103473">
    <property type="entry name" value="MFS general substrate transporter"/>
    <property type="match status" value="1"/>
</dbReference>
<dbReference type="EMBL" id="CADCXU010005884">
    <property type="protein sequence ID" value="CAA9997568.1"/>
    <property type="molecule type" value="Genomic_DNA"/>
</dbReference>
<evidence type="ECO:0000256" key="1">
    <source>
        <dbReference type="ARBA" id="ARBA00004141"/>
    </source>
</evidence>
<name>A0A6H5G5S9_9HEMI</name>
<dbReference type="InterPro" id="IPR036259">
    <property type="entry name" value="MFS_trans_sf"/>
</dbReference>
<evidence type="ECO:0000256" key="2">
    <source>
        <dbReference type="ARBA" id="ARBA00022692"/>
    </source>
</evidence>
<protein>
    <submittedName>
        <fullName evidence="5">Uncharacterized protein</fullName>
    </submittedName>
</protein>
<dbReference type="Proteomes" id="UP000479000">
    <property type="component" value="Unassembled WGS sequence"/>
</dbReference>
<dbReference type="GO" id="GO:0015232">
    <property type="term" value="F:heme transmembrane transporter activity"/>
    <property type="evidence" value="ECO:0007669"/>
    <property type="project" value="TreeGrafter"/>
</dbReference>
<keyword evidence="4" id="KW-0472">Membrane</keyword>
<organism evidence="5 6">
    <name type="scientific">Nesidiocoris tenuis</name>
    <dbReference type="NCBI Taxonomy" id="355587"/>
    <lineage>
        <taxon>Eukaryota</taxon>
        <taxon>Metazoa</taxon>
        <taxon>Ecdysozoa</taxon>
        <taxon>Arthropoda</taxon>
        <taxon>Hexapoda</taxon>
        <taxon>Insecta</taxon>
        <taxon>Pterygota</taxon>
        <taxon>Neoptera</taxon>
        <taxon>Paraneoptera</taxon>
        <taxon>Hemiptera</taxon>
        <taxon>Heteroptera</taxon>
        <taxon>Panheteroptera</taxon>
        <taxon>Cimicomorpha</taxon>
        <taxon>Miridae</taxon>
        <taxon>Dicyphina</taxon>
        <taxon>Nesidiocoris</taxon>
    </lineage>
</organism>
<keyword evidence="2" id="KW-0812">Transmembrane</keyword>
<dbReference type="GO" id="GO:0016020">
    <property type="term" value="C:membrane"/>
    <property type="evidence" value="ECO:0007669"/>
    <property type="project" value="UniProtKB-SubCell"/>
</dbReference>
<dbReference type="PANTHER" id="PTHR10924:SF4">
    <property type="entry name" value="GH15861P"/>
    <property type="match status" value="1"/>
</dbReference>
<evidence type="ECO:0000313" key="6">
    <source>
        <dbReference type="Proteomes" id="UP000479000"/>
    </source>
</evidence>
<dbReference type="InterPro" id="IPR049680">
    <property type="entry name" value="FLVCR1-2_SLC49-like"/>
</dbReference>
<reference evidence="5 6" key="1">
    <citation type="submission" date="2020-02" db="EMBL/GenBank/DDBJ databases">
        <authorList>
            <person name="Ferguson B K."/>
        </authorList>
    </citation>
    <scope>NUCLEOTIDE SEQUENCE [LARGE SCALE GENOMIC DNA]</scope>
</reference>
<evidence type="ECO:0000313" key="5">
    <source>
        <dbReference type="EMBL" id="CAA9997568.1"/>
    </source>
</evidence>
<proteinExistence type="predicted"/>